<comment type="subunit">
    <text evidence="4">Homodimer; the beta-strands of each monomer intercalate to form a hydrophobic core, while the alpha-helices form wings that extend away from the core.</text>
</comment>
<comment type="subcellular location">
    <subcellularLocation>
        <location evidence="4">Cytoplasm</location>
    </subcellularLocation>
</comment>
<comment type="similarity">
    <text evidence="4">Belongs to the CsrA/RsmA family.</text>
</comment>
<protein>
    <recommendedName>
        <fullName evidence="4">Translational regulator CsrA</fullName>
    </recommendedName>
</protein>
<keyword evidence="3 4" id="KW-0694">RNA-binding</keyword>
<dbReference type="SUPFAM" id="SSF117130">
    <property type="entry name" value="CsrA-like"/>
    <property type="match status" value="1"/>
</dbReference>
<evidence type="ECO:0000313" key="5">
    <source>
        <dbReference type="EMBL" id="DAB39103.1"/>
    </source>
</evidence>
<dbReference type="GO" id="GO:0005829">
    <property type="term" value="C:cytosol"/>
    <property type="evidence" value="ECO:0007669"/>
    <property type="project" value="TreeGrafter"/>
</dbReference>
<reference evidence="5 6" key="1">
    <citation type="journal article" date="2017" name="Front. Microbiol.">
        <title>Comparative Genomic Analysis of the Class Epsilonproteobacteria and Proposed Reclassification to Epsilonbacteraeota (phyl. nov.).</title>
        <authorList>
            <person name="Waite D.W."/>
            <person name="Vanwonterghem I."/>
            <person name="Rinke C."/>
            <person name="Parks D.H."/>
            <person name="Zhang Y."/>
            <person name="Takai K."/>
            <person name="Sievert S.M."/>
            <person name="Simon J."/>
            <person name="Campbell B.J."/>
            <person name="Hanson T.E."/>
            <person name="Woyke T."/>
            <person name="Klotz M.G."/>
            <person name="Hugenholtz P."/>
        </authorList>
    </citation>
    <scope>NUCLEOTIDE SEQUENCE [LARGE SCALE GENOMIC DNA]</scope>
    <source>
        <strain evidence="5">UBA12443</strain>
    </source>
</reference>
<dbReference type="InterPro" id="IPR003751">
    <property type="entry name" value="CsrA"/>
</dbReference>
<dbReference type="Pfam" id="PF02599">
    <property type="entry name" value="CsrA"/>
    <property type="match status" value="1"/>
</dbReference>
<comment type="caution">
    <text evidence="5">The sequence shown here is derived from an EMBL/GenBank/DDBJ whole genome shotgun (WGS) entry which is preliminary data.</text>
</comment>
<dbReference type="InterPro" id="IPR036107">
    <property type="entry name" value="CsrA_sf"/>
</dbReference>
<evidence type="ECO:0000256" key="4">
    <source>
        <dbReference type="HAMAP-Rule" id="MF_00167"/>
    </source>
</evidence>
<dbReference type="GO" id="GO:0048027">
    <property type="term" value="F:mRNA 5'-UTR binding"/>
    <property type="evidence" value="ECO:0007669"/>
    <property type="project" value="UniProtKB-UniRule"/>
</dbReference>
<dbReference type="AlphaFoldDB" id="A0A2D3WQW4"/>
<keyword evidence="4" id="KW-0678">Repressor</keyword>
<dbReference type="HAMAP" id="MF_00167">
    <property type="entry name" value="CsrA"/>
    <property type="match status" value="1"/>
</dbReference>
<dbReference type="PANTHER" id="PTHR34984">
    <property type="entry name" value="CARBON STORAGE REGULATOR"/>
    <property type="match status" value="1"/>
</dbReference>
<keyword evidence="1 4" id="KW-0963">Cytoplasm</keyword>
<dbReference type="Proteomes" id="UP000228859">
    <property type="component" value="Unassembled WGS sequence"/>
</dbReference>
<dbReference type="PANTHER" id="PTHR34984:SF1">
    <property type="entry name" value="CARBON STORAGE REGULATOR"/>
    <property type="match status" value="1"/>
</dbReference>
<evidence type="ECO:0000256" key="1">
    <source>
        <dbReference type="ARBA" id="ARBA00022490"/>
    </source>
</evidence>
<keyword evidence="4" id="KW-1005">Bacterial flagellum biogenesis</keyword>
<name>A0A2D3WQW4_9BACT</name>
<evidence type="ECO:0000313" key="6">
    <source>
        <dbReference type="Proteomes" id="UP000228859"/>
    </source>
</evidence>
<evidence type="ECO:0000256" key="2">
    <source>
        <dbReference type="ARBA" id="ARBA00022845"/>
    </source>
</evidence>
<dbReference type="GO" id="GO:0006402">
    <property type="term" value="P:mRNA catabolic process"/>
    <property type="evidence" value="ECO:0007669"/>
    <property type="project" value="InterPro"/>
</dbReference>
<sequence>MLILSRRAEESIIIADTITVKVVSIEKGVVKLGIDAPHNIRVLRSELVRAVEDSNKEASLGHDTSLLQQLAQKLKL</sequence>
<proteinExistence type="inferred from homology"/>
<accession>A0A2D3WQW4</accession>
<dbReference type="NCBIfam" id="TIGR00202">
    <property type="entry name" value="csrA"/>
    <property type="match status" value="1"/>
</dbReference>
<dbReference type="GO" id="GO:1902208">
    <property type="term" value="P:regulation of bacterial-type flagellum assembly"/>
    <property type="evidence" value="ECO:0007669"/>
    <property type="project" value="UniProtKB-UniRule"/>
</dbReference>
<comment type="function">
    <text evidence="4">A translational regulator that binds mRNA to regulate translation initiation and/or mRNA stability. Usually binds in the 5'-UTR at or near the Shine-Dalgarno sequence preventing ribosome-binding, thus repressing translation. Its main target seems to be the major flagellin gene, while its function is anatagonized by FliW.</text>
</comment>
<dbReference type="GO" id="GO:0006109">
    <property type="term" value="P:regulation of carbohydrate metabolic process"/>
    <property type="evidence" value="ECO:0007669"/>
    <property type="project" value="InterPro"/>
</dbReference>
<dbReference type="EMBL" id="DLUI01000042">
    <property type="protein sequence ID" value="DAB39103.1"/>
    <property type="molecule type" value="Genomic_DNA"/>
</dbReference>
<dbReference type="GO" id="GO:0045947">
    <property type="term" value="P:negative regulation of translational initiation"/>
    <property type="evidence" value="ECO:0007669"/>
    <property type="project" value="UniProtKB-UniRule"/>
</dbReference>
<dbReference type="Gene3D" id="2.60.40.4380">
    <property type="entry name" value="Translational regulator CsrA"/>
    <property type="match status" value="1"/>
</dbReference>
<dbReference type="GO" id="GO:0044781">
    <property type="term" value="P:bacterial-type flagellum organization"/>
    <property type="evidence" value="ECO:0007669"/>
    <property type="project" value="UniProtKB-KW"/>
</dbReference>
<gene>
    <name evidence="4 5" type="primary">csrA</name>
    <name evidence="5" type="ORF">CFH83_02500</name>
</gene>
<keyword evidence="2 4" id="KW-0810">Translation regulation</keyword>
<evidence type="ECO:0000256" key="3">
    <source>
        <dbReference type="ARBA" id="ARBA00022884"/>
    </source>
</evidence>
<organism evidence="5 6">
    <name type="scientific">Sulfuricurvum kujiense</name>
    <dbReference type="NCBI Taxonomy" id="148813"/>
    <lineage>
        <taxon>Bacteria</taxon>
        <taxon>Pseudomonadati</taxon>
        <taxon>Campylobacterota</taxon>
        <taxon>Epsilonproteobacteria</taxon>
        <taxon>Campylobacterales</taxon>
        <taxon>Sulfurimonadaceae</taxon>
        <taxon>Sulfuricurvum</taxon>
    </lineage>
</organism>
<dbReference type="RefSeq" id="WP_294894844.1">
    <property type="nucleotide sequence ID" value="NZ_DLUI01000042.1"/>
</dbReference>